<protein>
    <submittedName>
        <fullName evidence="2">Uncharacterized protein</fullName>
    </submittedName>
</protein>
<keyword evidence="1" id="KW-0472">Membrane</keyword>
<dbReference type="EMBL" id="LR031880">
    <property type="protein sequence ID" value="VDD63781.1"/>
    <property type="molecule type" value="Genomic_DNA"/>
</dbReference>
<organism evidence="2">
    <name type="scientific">Brassica oleracea</name>
    <name type="common">Wild cabbage</name>
    <dbReference type="NCBI Taxonomy" id="3712"/>
    <lineage>
        <taxon>Eukaryota</taxon>
        <taxon>Viridiplantae</taxon>
        <taxon>Streptophyta</taxon>
        <taxon>Embryophyta</taxon>
        <taxon>Tracheophyta</taxon>
        <taxon>Spermatophyta</taxon>
        <taxon>Magnoliopsida</taxon>
        <taxon>eudicotyledons</taxon>
        <taxon>Gunneridae</taxon>
        <taxon>Pentapetalae</taxon>
        <taxon>rosids</taxon>
        <taxon>malvids</taxon>
        <taxon>Brassicales</taxon>
        <taxon>Brassicaceae</taxon>
        <taxon>Brassiceae</taxon>
        <taxon>Brassica</taxon>
    </lineage>
</organism>
<evidence type="ECO:0000256" key="1">
    <source>
        <dbReference type="SAM" id="Phobius"/>
    </source>
</evidence>
<feature type="transmembrane region" description="Helical" evidence="1">
    <location>
        <begin position="6"/>
        <end position="25"/>
    </location>
</feature>
<proteinExistence type="predicted"/>
<sequence>MVKPCFHVSSVCSFLCCLFVSSFFVNKQVSLAFPRPDQIEILLAFKNEFPILKTKDKILDQQRR</sequence>
<keyword evidence="1" id="KW-1133">Transmembrane helix</keyword>
<gene>
    <name evidence="2" type="ORF">BOLC6T39234H</name>
</gene>
<reference evidence="2" key="1">
    <citation type="submission" date="2018-11" db="EMBL/GenBank/DDBJ databases">
        <authorList>
            <consortium name="Genoscope - CEA"/>
            <person name="William W."/>
        </authorList>
    </citation>
    <scope>NUCLEOTIDE SEQUENCE</scope>
</reference>
<keyword evidence="1" id="KW-0812">Transmembrane</keyword>
<evidence type="ECO:0000313" key="2">
    <source>
        <dbReference type="EMBL" id="VDD63781.1"/>
    </source>
</evidence>
<name>A0A3P6GWV0_BRAOL</name>
<accession>A0A3P6GWV0</accession>
<dbReference type="AlphaFoldDB" id="A0A3P6GWV0"/>